<dbReference type="SUPFAM" id="SSF55874">
    <property type="entry name" value="ATPase domain of HSP90 chaperone/DNA topoisomerase II/histidine kinase"/>
    <property type="match status" value="1"/>
</dbReference>
<dbReference type="PROSITE" id="PS50112">
    <property type="entry name" value="PAS"/>
    <property type="match status" value="3"/>
</dbReference>
<dbReference type="Pfam" id="PF13426">
    <property type="entry name" value="PAS_9"/>
    <property type="match status" value="2"/>
</dbReference>
<feature type="domain" description="PAC" evidence="3">
    <location>
        <begin position="501"/>
        <end position="553"/>
    </location>
</feature>
<dbReference type="InterPro" id="IPR001610">
    <property type="entry name" value="PAC"/>
</dbReference>
<dbReference type="AlphaFoldDB" id="A0A0E3R6Y4"/>
<dbReference type="Gene3D" id="2.10.70.100">
    <property type="match status" value="1"/>
</dbReference>
<dbReference type="SMART" id="SM00387">
    <property type="entry name" value="HATPase_c"/>
    <property type="match status" value="1"/>
</dbReference>
<feature type="domain" description="Histidine kinase" evidence="1">
    <location>
        <begin position="686"/>
        <end position="904"/>
    </location>
</feature>
<dbReference type="InterPro" id="IPR000700">
    <property type="entry name" value="PAS-assoc_C"/>
</dbReference>
<evidence type="ECO:0000259" key="3">
    <source>
        <dbReference type="PROSITE" id="PS50113"/>
    </source>
</evidence>
<dbReference type="InterPro" id="IPR005467">
    <property type="entry name" value="His_kinase_dom"/>
</dbReference>
<dbReference type="Pfam" id="PF08447">
    <property type="entry name" value="PAS_3"/>
    <property type="match status" value="1"/>
</dbReference>
<dbReference type="Pfam" id="PF01590">
    <property type="entry name" value="GAF"/>
    <property type="match status" value="1"/>
</dbReference>
<dbReference type="InterPro" id="IPR013655">
    <property type="entry name" value="PAS_fold_3"/>
</dbReference>
<dbReference type="SMART" id="SM00091">
    <property type="entry name" value="PAS"/>
    <property type="match status" value="4"/>
</dbReference>
<dbReference type="Pfam" id="PF02518">
    <property type="entry name" value="HATPase_c"/>
    <property type="match status" value="1"/>
</dbReference>
<dbReference type="SUPFAM" id="SSF55781">
    <property type="entry name" value="GAF domain-like"/>
    <property type="match status" value="1"/>
</dbReference>
<dbReference type="Gene3D" id="3.30.450.40">
    <property type="match status" value="1"/>
</dbReference>
<keyword evidence="4" id="KW-0418">Kinase</keyword>
<sequence length="904" mass="102583">MGIMKTDLEQFPAKNPNPVLSVANNCTVLYSNKAGEPLLHEWGVVVGEKLPSYLRDLVKSVITLNRPEKMELKIEKKVYLVAFHPSSEEKCVNIYGFDITDQKELEERLRIKEKQNDILYRIGKVALEFESLQIFLDESVKLIANILEVEYCKILELMPDGNFLLRAGSGWKHGLVGKAIIGGEKESQAGYTLFSGMPVVVEDFAGESRFKKPEILRMHEVNSGVSVTIGSIGKIFGVLGVHSRKKRKFTSDDTYFLSSVAFLIAQVIERKKAEEALKEAHDSLEETVTERTSELEKSYISLKESESRLAEAQRMAHIGSWDWNLITGEVCWSDELYHIFGRSPQESGATYDEFLSYVHPDDRDRVDNALKKGLNGESVAGNYRIILGDGEERIVRTEAEVVFDEKNNPVQVKGTVQDITEIKKVEEQLKILANIVESSNDAIGTISLDGNITGWNQEAENVYGYSVGEVLGKPVSIVTPPHLDKETIKLIEEIMHGKKVQHYETLRLRKDGTTIYVSITLSPVFDSYGKLIAISFISRDITERKKIEEKLRESEEKYCNIVETANEGISIVDAEERITFVNKKIEDMFGYSSEELIGGSMWDLLSDESKTIIKQMLEKGWKNVNESFEIKFIHKDGYPVWTYTNSQSLFDKDGKFFGTMNLHTDITKRKEAEEALRNFEIARKKEIHHRIKNNLQVICSLLDLQAEKFRSRESAEDTEVLNAFIESQNRVMSIALIHEELHEGRGTDTLNFSPYLEKLVENLFQTYILENVNTSLDIKLEENIFFDMDTAIPLGIIVNELVSNSLKYAFSGRDYGEIQIKLYREDSAEHENKEQGVIKESYGGTNVILIVSDNGIGIPEDFNLEDSSSLGLQLVKILVDQLEGQIELNRDSGTEFTIRFTVQI</sequence>
<dbReference type="PANTHER" id="PTHR43065:SF23">
    <property type="entry name" value="SENSOR HISTIDINE KINASE PDTAS"/>
    <property type="match status" value="1"/>
</dbReference>
<organism evidence="4 5">
    <name type="scientific">Methanosarcina mazei SarPi</name>
    <dbReference type="NCBI Taxonomy" id="1434115"/>
    <lineage>
        <taxon>Archaea</taxon>
        <taxon>Methanobacteriati</taxon>
        <taxon>Methanobacteriota</taxon>
        <taxon>Stenosarchaea group</taxon>
        <taxon>Methanomicrobia</taxon>
        <taxon>Methanosarcinales</taxon>
        <taxon>Methanosarcinaceae</taxon>
        <taxon>Methanosarcina</taxon>
    </lineage>
</organism>
<accession>A0A0E3R6Y4</accession>
<feature type="domain" description="PAC" evidence="3">
    <location>
        <begin position="626"/>
        <end position="678"/>
    </location>
</feature>
<dbReference type="Pfam" id="PF07568">
    <property type="entry name" value="HisKA_2"/>
    <property type="match status" value="1"/>
</dbReference>
<evidence type="ECO:0000259" key="1">
    <source>
        <dbReference type="PROSITE" id="PS50109"/>
    </source>
</evidence>
<dbReference type="InterPro" id="IPR000014">
    <property type="entry name" value="PAS"/>
</dbReference>
<dbReference type="CDD" id="cd00130">
    <property type="entry name" value="PAS"/>
    <property type="match status" value="3"/>
</dbReference>
<evidence type="ECO:0000313" key="5">
    <source>
        <dbReference type="Proteomes" id="UP000033116"/>
    </source>
</evidence>
<dbReference type="InterPro" id="IPR029016">
    <property type="entry name" value="GAF-like_dom_sf"/>
</dbReference>
<dbReference type="Gene3D" id="3.30.450.20">
    <property type="entry name" value="PAS domain"/>
    <property type="match status" value="3"/>
</dbReference>
<dbReference type="GO" id="GO:0016301">
    <property type="term" value="F:kinase activity"/>
    <property type="evidence" value="ECO:0007669"/>
    <property type="project" value="UniProtKB-KW"/>
</dbReference>
<dbReference type="PANTHER" id="PTHR43065">
    <property type="entry name" value="SENSOR HISTIDINE KINASE"/>
    <property type="match status" value="1"/>
</dbReference>
<dbReference type="SMART" id="SM00086">
    <property type="entry name" value="PAC"/>
    <property type="match status" value="3"/>
</dbReference>
<evidence type="ECO:0000259" key="2">
    <source>
        <dbReference type="PROSITE" id="PS50112"/>
    </source>
</evidence>
<dbReference type="Gene3D" id="3.30.565.10">
    <property type="entry name" value="Histidine kinase-like ATPase, C-terminal domain"/>
    <property type="match status" value="1"/>
</dbReference>
<protein>
    <submittedName>
        <fullName evidence="4">Sensory transduction histidine kinase</fullName>
    </submittedName>
</protein>
<dbReference type="Proteomes" id="UP000033116">
    <property type="component" value="Chromosome"/>
</dbReference>
<dbReference type="SMART" id="SM00065">
    <property type="entry name" value="GAF"/>
    <property type="match status" value="1"/>
</dbReference>
<dbReference type="PATRIC" id="fig|1434115.4.peg.930"/>
<feature type="domain" description="PAS" evidence="2">
    <location>
        <begin position="554"/>
        <end position="624"/>
    </location>
</feature>
<dbReference type="HOGENOM" id="CLU_000445_114_57_2"/>
<dbReference type="InterPro" id="IPR003594">
    <property type="entry name" value="HATPase_dom"/>
</dbReference>
<dbReference type="InterPro" id="IPR035965">
    <property type="entry name" value="PAS-like_dom_sf"/>
</dbReference>
<dbReference type="SUPFAM" id="SSF55785">
    <property type="entry name" value="PYP-like sensor domain (PAS domain)"/>
    <property type="match status" value="3"/>
</dbReference>
<name>A0A0E3R6Y4_METMZ</name>
<keyword evidence="4" id="KW-0808">Transferase</keyword>
<dbReference type="InterPro" id="IPR003018">
    <property type="entry name" value="GAF"/>
</dbReference>
<feature type="domain" description="PAC" evidence="3">
    <location>
        <begin position="379"/>
        <end position="431"/>
    </location>
</feature>
<evidence type="ECO:0000313" key="4">
    <source>
        <dbReference type="EMBL" id="AKB60733.1"/>
    </source>
</evidence>
<dbReference type="NCBIfam" id="TIGR00229">
    <property type="entry name" value="sensory_box"/>
    <property type="match status" value="3"/>
</dbReference>
<dbReference type="EMBL" id="CP009511">
    <property type="protein sequence ID" value="AKB60733.1"/>
    <property type="molecule type" value="Genomic_DNA"/>
</dbReference>
<dbReference type="PROSITE" id="PS50113">
    <property type="entry name" value="PAC"/>
    <property type="match status" value="3"/>
</dbReference>
<dbReference type="FunFam" id="3.30.450.20:FF:000088">
    <property type="entry name" value="Sensory transduction histidine kinase"/>
    <property type="match status" value="1"/>
</dbReference>
<dbReference type="InterPro" id="IPR011495">
    <property type="entry name" value="Sig_transdc_His_kin_sub2_dim/P"/>
</dbReference>
<proteinExistence type="predicted"/>
<reference evidence="4 5" key="1">
    <citation type="submission" date="2014-07" db="EMBL/GenBank/DDBJ databases">
        <title>Methanogenic archaea and the global carbon cycle.</title>
        <authorList>
            <person name="Henriksen J.R."/>
            <person name="Luke J."/>
            <person name="Reinhart S."/>
            <person name="Benedict M.N."/>
            <person name="Youngblut N.D."/>
            <person name="Metcalf M.E."/>
            <person name="Whitaker R.J."/>
            <person name="Metcalf W.W."/>
        </authorList>
    </citation>
    <scope>NUCLEOTIDE SEQUENCE [LARGE SCALE GENOMIC DNA]</scope>
    <source>
        <strain evidence="4 5">SarPi</strain>
    </source>
</reference>
<gene>
    <name evidence="4" type="ORF">MSMAP_0748</name>
</gene>
<dbReference type="PROSITE" id="PS50109">
    <property type="entry name" value="HIS_KIN"/>
    <property type="match status" value="1"/>
</dbReference>
<feature type="domain" description="PAS" evidence="2">
    <location>
        <begin position="332"/>
        <end position="377"/>
    </location>
</feature>
<feature type="domain" description="PAS" evidence="2">
    <location>
        <begin position="428"/>
        <end position="498"/>
    </location>
</feature>
<dbReference type="InterPro" id="IPR036890">
    <property type="entry name" value="HATPase_C_sf"/>
</dbReference>